<dbReference type="SFLD" id="SFLDG00179">
    <property type="entry name" value="mandelate_racemase"/>
    <property type="match status" value="1"/>
</dbReference>
<dbReference type="SFLD" id="SFLDS00001">
    <property type="entry name" value="Enolase"/>
    <property type="match status" value="1"/>
</dbReference>
<gene>
    <name evidence="5" type="ORF">ACFPP9_26265</name>
</gene>
<evidence type="ECO:0000256" key="1">
    <source>
        <dbReference type="ARBA" id="ARBA00001946"/>
    </source>
</evidence>
<evidence type="ECO:0000259" key="4">
    <source>
        <dbReference type="SMART" id="SM00922"/>
    </source>
</evidence>
<dbReference type="InterPro" id="IPR013342">
    <property type="entry name" value="Mandelate_racemase_C"/>
</dbReference>
<dbReference type="PANTHER" id="PTHR13794">
    <property type="entry name" value="ENOLASE SUPERFAMILY, MANDELATE RACEMASE"/>
    <property type="match status" value="1"/>
</dbReference>
<keyword evidence="2" id="KW-0479">Metal-binding</keyword>
<organism evidence="5 6">
    <name type="scientific">Kaistia terrae</name>
    <dbReference type="NCBI Taxonomy" id="537017"/>
    <lineage>
        <taxon>Bacteria</taxon>
        <taxon>Pseudomonadati</taxon>
        <taxon>Pseudomonadota</taxon>
        <taxon>Alphaproteobacteria</taxon>
        <taxon>Hyphomicrobiales</taxon>
        <taxon>Kaistiaceae</taxon>
        <taxon>Kaistia</taxon>
    </lineage>
</organism>
<dbReference type="Pfam" id="PF13378">
    <property type="entry name" value="MR_MLE_C"/>
    <property type="match status" value="1"/>
</dbReference>
<protein>
    <submittedName>
        <fullName evidence="5">Mandelate racemase/muconate lactonizing enzyme family protein</fullName>
    </submittedName>
</protein>
<dbReference type="InterPro" id="IPR036849">
    <property type="entry name" value="Enolase-like_C_sf"/>
</dbReference>
<dbReference type="Gene3D" id="3.30.390.10">
    <property type="entry name" value="Enolase-like, N-terminal domain"/>
    <property type="match status" value="1"/>
</dbReference>
<accession>A0ABW0Q5U9</accession>
<dbReference type="Gene3D" id="3.20.20.120">
    <property type="entry name" value="Enolase-like C-terminal domain"/>
    <property type="match status" value="1"/>
</dbReference>
<dbReference type="InterPro" id="IPR029065">
    <property type="entry name" value="Enolase_C-like"/>
</dbReference>
<dbReference type="CDD" id="cd03316">
    <property type="entry name" value="MR_like"/>
    <property type="match status" value="1"/>
</dbReference>
<dbReference type="Pfam" id="PF02746">
    <property type="entry name" value="MR_MLE_N"/>
    <property type="match status" value="1"/>
</dbReference>
<name>A0ABW0Q5U9_9HYPH</name>
<dbReference type="SFLD" id="SFLDF00557">
    <property type="entry name" value="3_6-anhydro-alpha-L-galactonat"/>
    <property type="match status" value="1"/>
</dbReference>
<reference evidence="6" key="1">
    <citation type="journal article" date="2019" name="Int. J. Syst. Evol. Microbiol.">
        <title>The Global Catalogue of Microorganisms (GCM) 10K type strain sequencing project: providing services to taxonomists for standard genome sequencing and annotation.</title>
        <authorList>
            <consortium name="The Broad Institute Genomics Platform"/>
            <consortium name="The Broad Institute Genome Sequencing Center for Infectious Disease"/>
            <person name="Wu L."/>
            <person name="Ma J."/>
        </authorList>
    </citation>
    <scope>NUCLEOTIDE SEQUENCE [LARGE SCALE GENOMIC DNA]</scope>
    <source>
        <strain evidence="6">KACC 12633</strain>
    </source>
</reference>
<dbReference type="InterPro" id="IPR029017">
    <property type="entry name" value="Enolase-like_N"/>
</dbReference>
<dbReference type="InterPro" id="IPR013341">
    <property type="entry name" value="Mandelate_racemase_N_dom"/>
</dbReference>
<dbReference type="EMBL" id="JBHSML010000033">
    <property type="protein sequence ID" value="MFC5519297.1"/>
    <property type="molecule type" value="Genomic_DNA"/>
</dbReference>
<evidence type="ECO:0000313" key="6">
    <source>
        <dbReference type="Proteomes" id="UP001596150"/>
    </source>
</evidence>
<evidence type="ECO:0000256" key="3">
    <source>
        <dbReference type="ARBA" id="ARBA00022842"/>
    </source>
</evidence>
<sequence>MTSRQTIRDIQARVFRVPLEEPMQDAKHGLQTYFELVTAEITTSDGQSGIGYTYTIGTGGHATKAMIDHDLAPMLVGHDPDEIDTLYDEMQSRLHYVGRGGIASFAISAIDIALWDLRGKVRNLPLWKMAGGAGKTPLTYRGGVDLNYPLEKLVESVGGYIDQGFTAVKIKVGKADLAEDVARLRAVRQRIGASNKLMVDGNFGYDLDRAIAAGRAFEPFDLVWFEEPMEPDDFAGYGALAKATTVPLAMGENLHTLQEFKHAFEHSSLSYIQPDASNCGGVTGFLRAAKLAEAKNIPVCSHGMQELHVSLVPAVPNAGWLEVHAFQIDRYTHRPLVVENGRAVAPDEPGCGVRFDWARLEEADRA</sequence>
<proteinExistence type="predicted"/>
<dbReference type="SUPFAM" id="SSF51604">
    <property type="entry name" value="Enolase C-terminal domain-like"/>
    <property type="match status" value="1"/>
</dbReference>
<dbReference type="InterPro" id="IPR046945">
    <property type="entry name" value="RHMD-like"/>
</dbReference>
<dbReference type="SUPFAM" id="SSF54826">
    <property type="entry name" value="Enolase N-terminal domain-like"/>
    <property type="match status" value="1"/>
</dbReference>
<dbReference type="Proteomes" id="UP001596150">
    <property type="component" value="Unassembled WGS sequence"/>
</dbReference>
<dbReference type="SMART" id="SM00922">
    <property type="entry name" value="MR_MLE"/>
    <property type="match status" value="1"/>
</dbReference>
<dbReference type="InterPro" id="IPR034382">
    <property type="entry name" value="AHGA_cycloisomerase"/>
</dbReference>
<dbReference type="RefSeq" id="WP_266345916.1">
    <property type="nucleotide sequence ID" value="NZ_JAPKNH010000012.1"/>
</dbReference>
<comment type="caution">
    <text evidence="5">The sequence shown here is derived from an EMBL/GenBank/DDBJ whole genome shotgun (WGS) entry which is preliminary data.</text>
</comment>
<keyword evidence="3" id="KW-0460">Magnesium</keyword>
<dbReference type="PANTHER" id="PTHR13794:SF58">
    <property type="entry name" value="MITOCHONDRIAL ENOLASE SUPERFAMILY MEMBER 1"/>
    <property type="match status" value="1"/>
</dbReference>
<evidence type="ECO:0000256" key="2">
    <source>
        <dbReference type="ARBA" id="ARBA00022723"/>
    </source>
</evidence>
<evidence type="ECO:0000313" key="5">
    <source>
        <dbReference type="EMBL" id="MFC5519297.1"/>
    </source>
</evidence>
<feature type="domain" description="Mandelate racemase/muconate lactonizing enzyme C-terminal" evidence="4">
    <location>
        <begin position="150"/>
        <end position="247"/>
    </location>
</feature>
<comment type="cofactor">
    <cofactor evidence="1">
        <name>Mg(2+)</name>
        <dbReference type="ChEBI" id="CHEBI:18420"/>
    </cofactor>
</comment>
<keyword evidence="6" id="KW-1185">Reference proteome</keyword>